<reference evidence="1" key="1">
    <citation type="submission" date="2009-10" db="EMBL/GenBank/DDBJ databases">
        <authorList>
            <person name="Weinstock G."/>
            <person name="Sodergren E."/>
            <person name="Clifton S."/>
            <person name="Fulton L."/>
            <person name="Fulton B."/>
            <person name="Courtney L."/>
            <person name="Fronick C."/>
            <person name="Harrison M."/>
            <person name="Strong C."/>
            <person name="Farmer C."/>
            <person name="Delahaunty K."/>
            <person name="Markovic C."/>
            <person name="Hall O."/>
            <person name="Minx P."/>
            <person name="Tomlinson C."/>
            <person name="Mitreva M."/>
            <person name="Nelson J."/>
            <person name="Hou S."/>
            <person name="Wollam A."/>
            <person name="Pepin K.H."/>
            <person name="Johnson M."/>
            <person name="Bhonagiri V."/>
            <person name="Nash W.E."/>
            <person name="Warren W."/>
            <person name="Chinwalla A."/>
            <person name="Mardis E.R."/>
            <person name="Wilson R.K."/>
        </authorList>
    </citation>
    <scope>NUCLEOTIDE SEQUENCE [LARGE SCALE GENOMIC DNA]</scope>
    <source>
        <strain evidence="1">ATCC 700122</strain>
    </source>
</reference>
<dbReference type="HOGENOM" id="CLU_067323_1_0_11"/>
<dbReference type="InterPro" id="IPR014942">
    <property type="entry name" value="AbiEii"/>
</dbReference>
<dbReference type="AlphaFoldDB" id="D0WF77"/>
<evidence type="ECO:0000313" key="2">
    <source>
        <dbReference type="Proteomes" id="UP000006001"/>
    </source>
</evidence>
<evidence type="ECO:0008006" key="3">
    <source>
        <dbReference type="Google" id="ProtNLM"/>
    </source>
</evidence>
<proteinExistence type="predicted"/>
<sequence>MTISNDASLRGKARSLAKEHGLSAQEVMQRYFFERFLMRLEGTHYRERFVIKGGLLLFSMMGVAQRTTMDLDATVRAMTLNEETVSAAMQEICSVDLHDGIAFAFERVEPIREDDDYGGLRAHLVAEFGRMRTPLKVDVTTGDVITPREVAYEFPTLFGEKPIHLLSYPLETCIAEKFEAVVKRGAATTRARDLYDIATLVRLYEPAIDWGTLCEAVRRTSEHRGSSDMMKHYELVSREIEGSNEIARIWSAYTRLNPYAAAVSVEDAMNAVRMIGRRIGL</sequence>
<gene>
    <name evidence="1" type="ORF">HMPREF0762_00395</name>
</gene>
<dbReference type="OrthoDB" id="9808443at2"/>
<dbReference type="eggNOG" id="COG2253">
    <property type="taxonomic scope" value="Bacteria"/>
</dbReference>
<dbReference type="GeneID" id="85007039"/>
<accession>D0WF77</accession>
<name>D0WF77_SLAES</name>
<organism evidence="1 2">
    <name type="scientific">Slackia exigua (strain ATCC 700122 / DSM 15923 / CIP 105133 / JCM 11022 / KCTC 5966 / S-7)</name>
    <dbReference type="NCBI Taxonomy" id="649764"/>
    <lineage>
        <taxon>Bacteria</taxon>
        <taxon>Bacillati</taxon>
        <taxon>Actinomycetota</taxon>
        <taxon>Coriobacteriia</taxon>
        <taxon>Eggerthellales</taxon>
        <taxon>Eggerthellaceae</taxon>
        <taxon>Slackia</taxon>
    </lineage>
</organism>
<evidence type="ECO:0000313" key="1">
    <source>
        <dbReference type="EMBL" id="EEZ61761.1"/>
    </source>
</evidence>
<keyword evidence="2" id="KW-1185">Reference proteome</keyword>
<dbReference type="RefSeq" id="WP_006361645.1">
    <property type="nucleotide sequence ID" value="NZ_GG700630.1"/>
</dbReference>
<dbReference type="STRING" id="649764.HMPREF0762_00395"/>
<comment type="caution">
    <text evidence="1">The sequence shown here is derived from an EMBL/GenBank/DDBJ whole genome shotgun (WGS) entry which is preliminary data.</text>
</comment>
<protein>
    <recommendedName>
        <fullName evidence="3">Nucleotidyl transferase, PF08843 family</fullName>
    </recommendedName>
</protein>
<dbReference type="Pfam" id="PF08843">
    <property type="entry name" value="AbiEii"/>
    <property type="match status" value="1"/>
</dbReference>
<dbReference type="Proteomes" id="UP000006001">
    <property type="component" value="Unassembled WGS sequence"/>
</dbReference>
<dbReference type="EMBL" id="ACUX02000005">
    <property type="protein sequence ID" value="EEZ61761.1"/>
    <property type="molecule type" value="Genomic_DNA"/>
</dbReference>